<evidence type="ECO:0000256" key="1">
    <source>
        <dbReference type="ARBA" id="ARBA00022679"/>
    </source>
</evidence>
<dbReference type="GO" id="GO:0016301">
    <property type="term" value="F:kinase activity"/>
    <property type="evidence" value="ECO:0007669"/>
    <property type="project" value="UniProtKB-KW"/>
</dbReference>
<feature type="transmembrane region" description="Helical" evidence="4">
    <location>
        <begin position="29"/>
        <end position="49"/>
    </location>
</feature>
<sequence>MPRRTIDRMPRETWDDAAPRFRPPPGVTLFVPVLIAFVIQVPATIAISVWQRVPVPYAALSVALAAASALALLAARRWPGLTVAVVALLTLADLFVPPDAGPPFVALAFAIVGAVVRGARIWALVSVGVAWLTAVILSGVLSTSWHPFRIAITTLALALCFGIGEGIRSRLEHGEARRRQLAERRTASEQEERTRMARELHDVLAHSLSQIAVQSGVGLHLFDREPERAREALVNIRTLSATGLDEVRGVLSFLRGDEPTTSTAPLTPQPQLAQLPALAAQRTGLGLAVELDDRLAGDLPTSASQATAYRIVQEALTNVVRHSAASRATILLERDADELVVTITDDGSGIAADAPERGGLRGMRERAGLQGGTLEVTAPSRGGTAITARLPWKTLS</sequence>
<reference evidence="6 7" key="1">
    <citation type="journal article" date="2019" name="Int. J. Syst. Evol. Microbiol.">
        <title>The Global Catalogue of Microorganisms (GCM) 10K type strain sequencing project: providing services to taxonomists for standard genome sequencing and annotation.</title>
        <authorList>
            <consortium name="The Broad Institute Genomics Platform"/>
            <consortium name="The Broad Institute Genome Sequencing Center for Infectious Disease"/>
            <person name="Wu L."/>
            <person name="Ma J."/>
        </authorList>
    </citation>
    <scope>NUCLEOTIDE SEQUENCE [LARGE SCALE GENOMIC DNA]</scope>
    <source>
        <strain evidence="6 7">JCM 14902</strain>
    </source>
</reference>
<keyword evidence="2 6" id="KW-0418">Kinase</keyword>
<feature type="transmembrane region" description="Helical" evidence="4">
    <location>
        <begin position="55"/>
        <end position="73"/>
    </location>
</feature>
<dbReference type="Gene3D" id="1.20.5.1930">
    <property type="match status" value="1"/>
</dbReference>
<keyword evidence="1" id="KW-0808">Transferase</keyword>
<keyword evidence="4" id="KW-0812">Transmembrane</keyword>
<organism evidence="6 7">
    <name type="scientific">Microbacterium pumilum</name>
    <dbReference type="NCBI Taxonomy" id="344165"/>
    <lineage>
        <taxon>Bacteria</taxon>
        <taxon>Bacillati</taxon>
        <taxon>Actinomycetota</taxon>
        <taxon>Actinomycetes</taxon>
        <taxon>Micrococcales</taxon>
        <taxon>Microbacteriaceae</taxon>
        <taxon>Microbacterium</taxon>
    </lineage>
</organism>
<evidence type="ECO:0000256" key="3">
    <source>
        <dbReference type="ARBA" id="ARBA00023012"/>
    </source>
</evidence>
<keyword evidence="4" id="KW-0472">Membrane</keyword>
<gene>
    <name evidence="6" type="ORF">GCM10009777_22850</name>
</gene>
<evidence type="ECO:0000256" key="4">
    <source>
        <dbReference type="SAM" id="Phobius"/>
    </source>
</evidence>
<dbReference type="Pfam" id="PF07730">
    <property type="entry name" value="HisKA_3"/>
    <property type="match status" value="1"/>
</dbReference>
<name>A0ABN2SJB3_9MICO</name>
<keyword evidence="4" id="KW-1133">Transmembrane helix</keyword>
<dbReference type="EMBL" id="BAAAOH010000001">
    <property type="protein sequence ID" value="GAA1987731.1"/>
    <property type="molecule type" value="Genomic_DNA"/>
</dbReference>
<feature type="domain" description="Histidine kinase/HSP90-like ATPase" evidence="5">
    <location>
        <begin position="303"/>
        <end position="394"/>
    </location>
</feature>
<dbReference type="SMART" id="SM00387">
    <property type="entry name" value="HATPase_c"/>
    <property type="match status" value="1"/>
</dbReference>
<dbReference type="InterPro" id="IPR036890">
    <property type="entry name" value="HATPase_C_sf"/>
</dbReference>
<keyword evidence="7" id="KW-1185">Reference proteome</keyword>
<comment type="caution">
    <text evidence="6">The sequence shown here is derived from an EMBL/GenBank/DDBJ whole genome shotgun (WGS) entry which is preliminary data.</text>
</comment>
<evidence type="ECO:0000313" key="7">
    <source>
        <dbReference type="Proteomes" id="UP001500326"/>
    </source>
</evidence>
<keyword evidence="3" id="KW-0902">Two-component regulatory system</keyword>
<protein>
    <submittedName>
        <fullName evidence="6">Sensor histidine kinase</fullName>
    </submittedName>
</protein>
<dbReference type="Proteomes" id="UP001500326">
    <property type="component" value="Unassembled WGS sequence"/>
</dbReference>
<dbReference type="CDD" id="cd16917">
    <property type="entry name" value="HATPase_UhpB-NarQ-NarX-like"/>
    <property type="match status" value="1"/>
</dbReference>
<evidence type="ECO:0000313" key="6">
    <source>
        <dbReference type="EMBL" id="GAA1987731.1"/>
    </source>
</evidence>
<feature type="transmembrane region" description="Helical" evidence="4">
    <location>
        <begin position="100"/>
        <end position="116"/>
    </location>
</feature>
<dbReference type="InterPro" id="IPR050482">
    <property type="entry name" value="Sensor_HK_TwoCompSys"/>
</dbReference>
<evidence type="ECO:0000259" key="5">
    <source>
        <dbReference type="SMART" id="SM00387"/>
    </source>
</evidence>
<dbReference type="PANTHER" id="PTHR24421">
    <property type="entry name" value="NITRATE/NITRITE SENSOR PROTEIN NARX-RELATED"/>
    <property type="match status" value="1"/>
</dbReference>
<dbReference type="InterPro" id="IPR011712">
    <property type="entry name" value="Sig_transdc_His_kin_sub3_dim/P"/>
</dbReference>
<dbReference type="Gene3D" id="3.30.565.10">
    <property type="entry name" value="Histidine kinase-like ATPase, C-terminal domain"/>
    <property type="match status" value="1"/>
</dbReference>
<dbReference type="InterPro" id="IPR003594">
    <property type="entry name" value="HATPase_dom"/>
</dbReference>
<proteinExistence type="predicted"/>
<feature type="transmembrane region" description="Helical" evidence="4">
    <location>
        <begin position="121"/>
        <end position="142"/>
    </location>
</feature>
<accession>A0ABN2SJB3</accession>
<evidence type="ECO:0000256" key="2">
    <source>
        <dbReference type="ARBA" id="ARBA00022777"/>
    </source>
</evidence>
<dbReference type="Pfam" id="PF02518">
    <property type="entry name" value="HATPase_c"/>
    <property type="match status" value="1"/>
</dbReference>
<dbReference type="SUPFAM" id="SSF55874">
    <property type="entry name" value="ATPase domain of HSP90 chaperone/DNA topoisomerase II/histidine kinase"/>
    <property type="match status" value="1"/>
</dbReference>